<comment type="caution">
    <text evidence="3">The sequence shown here is derived from an EMBL/GenBank/DDBJ whole genome shotgun (WGS) entry which is preliminary data.</text>
</comment>
<keyword evidence="2" id="KW-0472">Membrane</keyword>
<dbReference type="AlphaFoldDB" id="A0A369KYL0"/>
<keyword evidence="1" id="KW-0175">Coiled coil</keyword>
<keyword evidence="2" id="KW-0812">Transmembrane</keyword>
<organism evidence="3 4">
    <name type="scientific">Spirobacillus cienkowskii</name>
    <dbReference type="NCBI Taxonomy" id="495820"/>
    <lineage>
        <taxon>Bacteria</taxon>
        <taxon>Pseudomonadati</taxon>
        <taxon>Bdellovibrionota</taxon>
        <taxon>Oligoflexia</taxon>
        <taxon>Silvanigrellales</taxon>
        <taxon>Spirobacillus</taxon>
    </lineage>
</organism>
<feature type="transmembrane region" description="Helical" evidence="2">
    <location>
        <begin position="7"/>
        <end position="27"/>
    </location>
</feature>
<evidence type="ECO:0000313" key="4">
    <source>
        <dbReference type="Proteomes" id="UP000253934"/>
    </source>
</evidence>
<evidence type="ECO:0000256" key="1">
    <source>
        <dbReference type="SAM" id="Coils"/>
    </source>
</evidence>
<keyword evidence="2" id="KW-1133">Transmembrane helix</keyword>
<evidence type="ECO:0000256" key="2">
    <source>
        <dbReference type="SAM" id="Phobius"/>
    </source>
</evidence>
<reference evidence="3" key="1">
    <citation type="submission" date="2018-04" db="EMBL/GenBank/DDBJ databases">
        <title>Draft genome sequence of the Candidatus Spirobacillus cienkowskii, a pathogen of freshwater Daphnia species, reconstructed from hemolymph metagenomic reads.</title>
        <authorList>
            <person name="Bresciani L."/>
            <person name="Lemos L.N."/>
            <person name="Wale N."/>
            <person name="Lin J.Y."/>
            <person name="Fernandes G.R."/>
            <person name="Duffy M.A."/>
            <person name="Rodrigues J.M."/>
        </authorList>
    </citation>
    <scope>NUCLEOTIDE SEQUENCE [LARGE SCALE GENOMIC DNA]</scope>
    <source>
        <strain evidence="3">Binning01</strain>
    </source>
</reference>
<accession>A0A369KYL0</accession>
<dbReference type="Proteomes" id="UP000253934">
    <property type="component" value="Unassembled WGS sequence"/>
</dbReference>
<protein>
    <submittedName>
        <fullName evidence="3">Uncharacterized protein</fullName>
    </submittedName>
</protein>
<sequence>MSLSLRYILKICTFLFFLVSYNVIFALENDEDYSLPVNNVASQNFENVCSRVGSISGRLIVPEDSAYLQNNFQDIAIRLGGIDYSQIENQHLEFYPDGNGCFSIDSVLPEGSSITLIIWDKKGFLSKKLLQAYVGTQANYYNIYLSSYFVISSFSEVLTKEKQHFENAGLCGYAVGLWPEDIKGGSVDLLSTSGESYKASYFDRGEIPSLNQTEFSENGHFCFFNVKSCNSSEFLCSNQSDFYNLNFKLKNGTSRTFQIYLPPSYFSDFNFFDLNISVIRPAKILTLNNNSLSLDLNENLWNTPKIPFYLSLHNAIETLQNNNQSYLNYSQYLNNGDLESLNIPLNDDFVTVHYSTNPRNMDKFFTLIPSAEIFTERIASIINNYEPGQVFVDKKSPLLIRLIEPSLINIDNQFLQPLYDLNFGSLFLNLDMSKLNLSANSVSVYLTDLFGVKKYNFNQINNIYHNFLSGFVYKIDPGIFQLFVIDNISNSILYSSIIQSLPNKTQVIADVLGKKDLHVDEENVEGFQNLVYTINTYDQNRILENDEEIILSGQQEIKNLRSEVNFIKNNIFNQYTSEQLCSINFIANDLEPETEQNFDNFYVKFAGIVPQIPLIPEEMITLIS</sequence>
<evidence type="ECO:0000313" key="3">
    <source>
        <dbReference type="EMBL" id="RDB36814.1"/>
    </source>
</evidence>
<gene>
    <name evidence="3" type="ORF">DCC88_03180</name>
</gene>
<dbReference type="EMBL" id="QOVW01000024">
    <property type="protein sequence ID" value="RDB36814.1"/>
    <property type="molecule type" value="Genomic_DNA"/>
</dbReference>
<keyword evidence="4" id="KW-1185">Reference proteome</keyword>
<feature type="coiled-coil region" evidence="1">
    <location>
        <begin position="543"/>
        <end position="570"/>
    </location>
</feature>
<proteinExistence type="predicted"/>
<name>A0A369KYL0_9BACT</name>